<dbReference type="GO" id="GO:0003824">
    <property type="term" value="F:catalytic activity"/>
    <property type="evidence" value="ECO:0007669"/>
    <property type="project" value="InterPro"/>
</dbReference>
<reference evidence="2" key="1">
    <citation type="submission" date="2018-05" db="EMBL/GenBank/DDBJ databases">
        <authorList>
            <person name="Lanie J.A."/>
            <person name="Ng W.-L."/>
            <person name="Kazmierczak K.M."/>
            <person name="Andrzejewski T.M."/>
            <person name="Davidsen T.M."/>
            <person name="Wayne K.J."/>
            <person name="Tettelin H."/>
            <person name="Glass J.I."/>
            <person name="Rusch D."/>
            <person name="Podicherti R."/>
            <person name="Tsui H.-C.T."/>
            <person name="Winkler M.E."/>
        </authorList>
    </citation>
    <scope>NUCLEOTIDE SEQUENCE</scope>
</reference>
<dbReference type="Pfam" id="PF08463">
    <property type="entry name" value="EcoEI_R_C"/>
    <property type="match status" value="1"/>
</dbReference>
<dbReference type="AlphaFoldDB" id="A0A382XEM0"/>
<feature type="domain" description="EcoEI R protein C-terminal" evidence="1">
    <location>
        <begin position="1"/>
        <end position="126"/>
    </location>
</feature>
<gene>
    <name evidence="2" type="ORF">METZ01_LOCUS421899</name>
</gene>
<dbReference type="GO" id="GO:0003677">
    <property type="term" value="F:DNA binding"/>
    <property type="evidence" value="ECO:0007669"/>
    <property type="project" value="InterPro"/>
</dbReference>
<dbReference type="GO" id="GO:0006304">
    <property type="term" value="P:DNA modification"/>
    <property type="evidence" value="ECO:0007669"/>
    <property type="project" value="InterPro"/>
</dbReference>
<name>A0A382XEM0_9ZZZZ</name>
<feature type="non-terminal residue" evidence="2">
    <location>
        <position position="1"/>
    </location>
</feature>
<organism evidence="2">
    <name type="scientific">marine metagenome</name>
    <dbReference type="NCBI Taxonomy" id="408172"/>
    <lineage>
        <taxon>unclassified sequences</taxon>
        <taxon>metagenomes</taxon>
        <taxon>ecological metagenomes</taxon>
    </lineage>
</organism>
<dbReference type="InterPro" id="IPR013670">
    <property type="entry name" value="EcoEI_R_C_dom"/>
</dbReference>
<proteinExistence type="predicted"/>
<accession>A0A382XEM0</accession>
<evidence type="ECO:0000313" key="2">
    <source>
        <dbReference type="EMBL" id="SVD69045.1"/>
    </source>
</evidence>
<sequence length="131" mass="15311">EEIDELGEKLNSPEMYFNEDNLRRAYKQPLASLVDFVKHVLDVEELKPIEVQVEENFDAWLITQDFNNEQKDFIRLLKNRFIANGKADIEDLFEPPLSYFNAGSKGVELFGEELLVDMIDDLNQNIFKRAI</sequence>
<dbReference type="EMBL" id="UINC01166864">
    <property type="protein sequence ID" value="SVD69045.1"/>
    <property type="molecule type" value="Genomic_DNA"/>
</dbReference>
<evidence type="ECO:0000259" key="1">
    <source>
        <dbReference type="Pfam" id="PF08463"/>
    </source>
</evidence>
<protein>
    <recommendedName>
        <fullName evidence="1">EcoEI R protein C-terminal domain-containing protein</fullName>
    </recommendedName>
</protein>